<dbReference type="STRING" id="51511.ENSCSAVP00000010004"/>
<dbReference type="GO" id="GO:0004674">
    <property type="term" value="F:protein serine/threonine kinase activity"/>
    <property type="evidence" value="ECO:0007669"/>
    <property type="project" value="UniProtKB-KW"/>
</dbReference>
<keyword evidence="4" id="KW-0418">Kinase</keyword>
<dbReference type="InterPro" id="IPR011009">
    <property type="entry name" value="Kinase-like_dom_sf"/>
</dbReference>
<evidence type="ECO:0000256" key="2">
    <source>
        <dbReference type="ARBA" id="ARBA00022679"/>
    </source>
</evidence>
<feature type="compositionally biased region" description="Polar residues" evidence="6">
    <location>
        <begin position="23"/>
        <end position="35"/>
    </location>
</feature>
<dbReference type="PROSITE" id="PS00108">
    <property type="entry name" value="PROTEIN_KINASE_ST"/>
    <property type="match status" value="1"/>
</dbReference>
<dbReference type="PANTHER" id="PTHR24353:SF147">
    <property type="entry name" value="CGMP-DEPENDENT SERINE_THREONIN PROTEIN KINASE-RELATED"/>
    <property type="match status" value="1"/>
</dbReference>
<evidence type="ECO:0000259" key="7">
    <source>
        <dbReference type="PROSITE" id="PS50011"/>
    </source>
</evidence>
<evidence type="ECO:0000313" key="8">
    <source>
        <dbReference type="Ensembl" id="ENSCSAVP00000010004.1"/>
    </source>
</evidence>
<feature type="region of interest" description="Disordered" evidence="6">
    <location>
        <begin position="1"/>
        <end position="47"/>
    </location>
</feature>
<accession>H2YXE3</accession>
<dbReference type="Gene3D" id="1.10.510.10">
    <property type="entry name" value="Transferase(Phosphotransferase) domain 1"/>
    <property type="match status" value="1"/>
</dbReference>
<proteinExistence type="predicted"/>
<reference evidence="8" key="2">
    <citation type="submission" date="2025-08" db="UniProtKB">
        <authorList>
            <consortium name="Ensembl"/>
        </authorList>
    </citation>
    <scope>IDENTIFICATION</scope>
</reference>
<dbReference type="Gene3D" id="3.30.200.20">
    <property type="entry name" value="Phosphorylase Kinase, domain 1"/>
    <property type="match status" value="1"/>
</dbReference>
<dbReference type="GeneTree" id="ENSGT00940000166710"/>
<dbReference type="HOGENOM" id="CLU_000288_63_5_1"/>
<reference evidence="9" key="1">
    <citation type="submission" date="2003-08" db="EMBL/GenBank/DDBJ databases">
        <authorList>
            <person name="Birren B."/>
            <person name="Nusbaum C."/>
            <person name="Abebe A."/>
            <person name="Abouelleil A."/>
            <person name="Adekoya E."/>
            <person name="Ait-zahra M."/>
            <person name="Allen N."/>
            <person name="Allen T."/>
            <person name="An P."/>
            <person name="Anderson M."/>
            <person name="Anderson S."/>
            <person name="Arachchi H."/>
            <person name="Armbruster J."/>
            <person name="Bachantsang P."/>
            <person name="Baldwin J."/>
            <person name="Barry A."/>
            <person name="Bayul T."/>
            <person name="Blitshsteyn B."/>
            <person name="Bloom T."/>
            <person name="Blye J."/>
            <person name="Boguslavskiy L."/>
            <person name="Borowsky M."/>
            <person name="Boukhgalter B."/>
            <person name="Brunache A."/>
            <person name="Butler J."/>
            <person name="Calixte N."/>
            <person name="Calvo S."/>
            <person name="Camarata J."/>
            <person name="Campo K."/>
            <person name="Chang J."/>
            <person name="Cheshatsang Y."/>
            <person name="Citroen M."/>
            <person name="Collymore A."/>
            <person name="Considine T."/>
            <person name="Cook A."/>
            <person name="Cooke P."/>
            <person name="Corum B."/>
            <person name="Cuomo C."/>
            <person name="David R."/>
            <person name="Dawoe T."/>
            <person name="Degray S."/>
            <person name="Dodge S."/>
            <person name="Dooley K."/>
            <person name="Dorje P."/>
            <person name="Dorjee K."/>
            <person name="Dorris L."/>
            <person name="Duffey N."/>
            <person name="Dupes A."/>
            <person name="Elkins T."/>
            <person name="Engels R."/>
            <person name="Erickson J."/>
            <person name="Farina A."/>
            <person name="Faro S."/>
            <person name="Ferreira P."/>
            <person name="Fischer H."/>
            <person name="Fitzgerald M."/>
            <person name="Foley K."/>
            <person name="Gage D."/>
            <person name="Galagan J."/>
            <person name="Gearin G."/>
            <person name="Gnerre S."/>
            <person name="Gnirke A."/>
            <person name="Goyette A."/>
            <person name="Graham J."/>
            <person name="Grandbois E."/>
            <person name="Gyaltsen K."/>
            <person name="Hafez N."/>
            <person name="Hagopian D."/>
            <person name="Hagos B."/>
            <person name="Hall J."/>
            <person name="Hatcher B."/>
            <person name="Heller A."/>
            <person name="Higgins H."/>
            <person name="Honan T."/>
            <person name="Horn A."/>
            <person name="Houde N."/>
            <person name="Hughes L."/>
            <person name="Hulme W."/>
            <person name="Husby E."/>
            <person name="Iliev I."/>
            <person name="Jaffe D."/>
            <person name="Jones C."/>
            <person name="Kamal M."/>
            <person name="Kamat A."/>
            <person name="Kamvysselis M."/>
            <person name="Karlsson E."/>
            <person name="Kells C."/>
            <person name="Kieu A."/>
            <person name="Kisner P."/>
            <person name="Kodira C."/>
            <person name="Kulbokas E."/>
            <person name="Labutti K."/>
            <person name="Lama D."/>
            <person name="Landers T."/>
            <person name="Leger J."/>
            <person name="Levine S."/>
            <person name="Lewis D."/>
            <person name="Lewis T."/>
            <person name="Lindblad-toh K."/>
            <person name="Liu X."/>
            <person name="Lokyitsang T."/>
            <person name="Lokyitsang Y."/>
            <person name="Lucien O."/>
            <person name="Lui A."/>
            <person name="Ma L.J."/>
            <person name="Mabbitt R."/>
            <person name="Macdonald J."/>
            <person name="Maclean C."/>
            <person name="Major J."/>
            <person name="Manning J."/>
            <person name="Marabella R."/>
            <person name="Maru K."/>
            <person name="Matthews C."/>
            <person name="Mauceli E."/>
            <person name="Mccarthy M."/>
            <person name="Mcdonough S."/>
            <person name="Mcghee T."/>
            <person name="Meldrim J."/>
            <person name="Meneus L."/>
            <person name="Mesirov J."/>
            <person name="Mihalev A."/>
            <person name="Mihova T."/>
            <person name="Mikkelsen T."/>
            <person name="Mlenga V."/>
            <person name="Moru K."/>
            <person name="Mozes J."/>
            <person name="Mulrain L."/>
            <person name="Munson G."/>
            <person name="Naylor J."/>
            <person name="Newes C."/>
            <person name="Nguyen C."/>
            <person name="Nguyen N."/>
            <person name="Nguyen T."/>
            <person name="Nicol R."/>
            <person name="Nielsen C."/>
            <person name="Nizzari M."/>
            <person name="Norbu C."/>
            <person name="Norbu N."/>
            <person name="O'donnell P."/>
            <person name="Okoawo O."/>
            <person name="O'leary S."/>
            <person name="Omotosho B."/>
            <person name="O'neill K."/>
            <person name="Osman S."/>
            <person name="Parker S."/>
            <person name="Perrin D."/>
            <person name="Phunkhang P."/>
            <person name="Piqani B."/>
            <person name="Purcell S."/>
            <person name="Rachupka T."/>
            <person name="Ramasamy U."/>
            <person name="Rameau R."/>
            <person name="Ray V."/>
            <person name="Raymond C."/>
            <person name="Retta R."/>
            <person name="Richardson S."/>
            <person name="Rise C."/>
            <person name="Rodriguez J."/>
            <person name="Rogers J."/>
            <person name="Rogov P."/>
            <person name="Rutman M."/>
            <person name="Schupbach R."/>
            <person name="Seaman C."/>
            <person name="Settipalli S."/>
            <person name="Sharpe T."/>
            <person name="Sheridan J."/>
            <person name="Sherpa N."/>
            <person name="Shi J."/>
            <person name="Smirnov S."/>
            <person name="Smith C."/>
            <person name="Sougnez C."/>
            <person name="Spencer B."/>
            <person name="Stalker J."/>
            <person name="Stange-thomann N."/>
            <person name="Stavropoulos S."/>
            <person name="Stetson K."/>
            <person name="Stone C."/>
            <person name="Stone S."/>
            <person name="Stubbs M."/>
            <person name="Talamas J."/>
            <person name="Tchuinga P."/>
            <person name="Tenzing P."/>
            <person name="Tesfaye S."/>
            <person name="Theodore J."/>
            <person name="Thoulutsang Y."/>
            <person name="Topham K."/>
            <person name="Towey S."/>
            <person name="Tsamla T."/>
            <person name="Tsomo N."/>
            <person name="Vallee D."/>
            <person name="Vassiliev H."/>
            <person name="Venkataraman V."/>
            <person name="Vinson J."/>
            <person name="Vo A."/>
            <person name="Wade C."/>
            <person name="Wang S."/>
            <person name="Wangchuk T."/>
            <person name="Wangdi T."/>
            <person name="Whittaker C."/>
            <person name="Wilkinson J."/>
            <person name="Wu Y."/>
            <person name="Wyman D."/>
            <person name="Yadav S."/>
            <person name="Yang S."/>
            <person name="Yang X."/>
            <person name="Yeager S."/>
            <person name="Yee E."/>
            <person name="Young G."/>
            <person name="Zainoun J."/>
            <person name="Zembeck L."/>
            <person name="Zimmer A."/>
            <person name="Zody M."/>
            <person name="Lander E."/>
        </authorList>
    </citation>
    <scope>NUCLEOTIDE SEQUENCE [LARGE SCALE GENOMIC DNA]</scope>
</reference>
<dbReference type="SMART" id="SM00220">
    <property type="entry name" value="S_TKc"/>
    <property type="match status" value="1"/>
</dbReference>
<evidence type="ECO:0000256" key="3">
    <source>
        <dbReference type="ARBA" id="ARBA00022741"/>
    </source>
</evidence>
<keyword evidence="9" id="KW-1185">Reference proteome</keyword>
<sequence length="343" mass="38854">MWEAASVDSGFGSDASFHLRPAESTSPGDFPTSSKQNKDNSKSLPSNLRRKGSFRWNEVVLDDFDHVKYLGGGGYARVDLVKFNTNSKHKKEYYALKKISKKLLTDKKQEAQFENEKGVLKMAESRFIPRLFRTFRTPNHVFLLTEACLGGDLFSYLEHHGVMGISVARYVVACVTEALDYLHRVLHVIHRDVKTENLLIGEGGVLKLADLGFCKVQDKSSAPTFTFCGTPGYIAPEVILHTGHTYSADFFSLGVVTYELLTCRSPFRRNAVMDTHKATLRGITEIAFPSTLDFVTCTFIRALCYREAARRLGSDIRHHDWFYGFNWNELRSGRMMSPLKLTR</sequence>
<organism evidence="8 9">
    <name type="scientific">Ciona savignyi</name>
    <name type="common">Pacific transparent sea squirt</name>
    <dbReference type="NCBI Taxonomy" id="51511"/>
    <lineage>
        <taxon>Eukaryota</taxon>
        <taxon>Metazoa</taxon>
        <taxon>Chordata</taxon>
        <taxon>Tunicata</taxon>
        <taxon>Ascidiacea</taxon>
        <taxon>Phlebobranchia</taxon>
        <taxon>Cionidae</taxon>
        <taxon>Ciona</taxon>
    </lineage>
</organism>
<dbReference type="PROSITE" id="PS50011">
    <property type="entry name" value="PROTEIN_KINASE_DOM"/>
    <property type="match status" value="1"/>
</dbReference>
<evidence type="ECO:0000256" key="6">
    <source>
        <dbReference type="SAM" id="MobiDB-lite"/>
    </source>
</evidence>
<dbReference type="SUPFAM" id="SSF56112">
    <property type="entry name" value="Protein kinase-like (PK-like)"/>
    <property type="match status" value="1"/>
</dbReference>
<dbReference type="GO" id="GO:0005524">
    <property type="term" value="F:ATP binding"/>
    <property type="evidence" value="ECO:0007669"/>
    <property type="project" value="UniProtKB-KW"/>
</dbReference>
<dbReference type="eggNOG" id="KOG0614">
    <property type="taxonomic scope" value="Eukaryota"/>
</dbReference>
<evidence type="ECO:0000313" key="9">
    <source>
        <dbReference type="Proteomes" id="UP000007875"/>
    </source>
</evidence>
<dbReference type="AlphaFoldDB" id="H2YXE3"/>
<feature type="domain" description="Protein kinase" evidence="7">
    <location>
        <begin position="64"/>
        <end position="322"/>
    </location>
</feature>
<keyword evidence="2" id="KW-0808">Transferase</keyword>
<dbReference type="Pfam" id="PF00069">
    <property type="entry name" value="Pkinase"/>
    <property type="match status" value="1"/>
</dbReference>
<dbReference type="InterPro" id="IPR008271">
    <property type="entry name" value="Ser/Thr_kinase_AS"/>
</dbReference>
<evidence type="ECO:0000256" key="4">
    <source>
        <dbReference type="ARBA" id="ARBA00022777"/>
    </source>
</evidence>
<keyword evidence="1" id="KW-0723">Serine/threonine-protein kinase</keyword>
<reference evidence="8" key="3">
    <citation type="submission" date="2025-09" db="UniProtKB">
        <authorList>
            <consortium name="Ensembl"/>
        </authorList>
    </citation>
    <scope>IDENTIFICATION</scope>
</reference>
<protein>
    <recommendedName>
        <fullName evidence="7">Protein kinase domain-containing protein</fullName>
    </recommendedName>
</protein>
<evidence type="ECO:0000256" key="1">
    <source>
        <dbReference type="ARBA" id="ARBA00022527"/>
    </source>
</evidence>
<dbReference type="PANTHER" id="PTHR24353">
    <property type="entry name" value="CYCLIC NUCLEOTIDE-DEPENDENT PROTEIN KINASE"/>
    <property type="match status" value="1"/>
</dbReference>
<keyword evidence="5" id="KW-0067">ATP-binding</keyword>
<dbReference type="Ensembl" id="ENSCSAVT00000010126.1">
    <property type="protein sequence ID" value="ENSCSAVP00000010004.1"/>
    <property type="gene ID" value="ENSCSAVG00000005899.1"/>
</dbReference>
<dbReference type="OMA" id="FPFFRIK"/>
<dbReference type="InParanoid" id="H2YXE3"/>
<evidence type="ECO:0000256" key="5">
    <source>
        <dbReference type="ARBA" id="ARBA00022840"/>
    </source>
</evidence>
<name>H2YXE3_CIOSA</name>
<dbReference type="Proteomes" id="UP000007875">
    <property type="component" value="Unassembled WGS sequence"/>
</dbReference>
<dbReference type="InterPro" id="IPR000719">
    <property type="entry name" value="Prot_kinase_dom"/>
</dbReference>
<keyword evidence="3" id="KW-0547">Nucleotide-binding</keyword>